<evidence type="ECO:0000256" key="8">
    <source>
        <dbReference type="ARBA" id="ARBA00023010"/>
    </source>
</evidence>
<gene>
    <name evidence="13" type="primary">SIL1</name>
</gene>
<dbReference type="InterPro" id="IPR011989">
    <property type="entry name" value="ARM-like"/>
</dbReference>
<dbReference type="GO" id="GO:0015031">
    <property type="term" value="P:protein transport"/>
    <property type="evidence" value="ECO:0007669"/>
    <property type="project" value="UniProtKB-KW"/>
</dbReference>
<feature type="chain" id="PRO_5012309793" description="Nucleotide exchange factor SIL1" evidence="11">
    <location>
        <begin position="31"/>
        <end position="259"/>
    </location>
</feature>
<dbReference type="GO" id="GO:0000774">
    <property type="term" value="F:adenyl-nucleotide exchange factor activity"/>
    <property type="evidence" value="ECO:0007669"/>
    <property type="project" value="TreeGrafter"/>
</dbReference>
<evidence type="ECO:0000256" key="1">
    <source>
        <dbReference type="ARBA" id="ARBA00004319"/>
    </source>
</evidence>
<comment type="similarity">
    <text evidence="2">Belongs to the SIL1 family.</text>
</comment>
<organism evidence="13">
    <name type="scientific">Castor canadensis</name>
    <name type="common">American beaver</name>
    <dbReference type="NCBI Taxonomy" id="51338"/>
    <lineage>
        <taxon>Eukaryota</taxon>
        <taxon>Metazoa</taxon>
        <taxon>Chordata</taxon>
        <taxon>Craniata</taxon>
        <taxon>Vertebrata</taxon>
        <taxon>Euteleostomi</taxon>
        <taxon>Mammalia</taxon>
        <taxon>Eutheria</taxon>
        <taxon>Euarchontoglires</taxon>
        <taxon>Glires</taxon>
        <taxon>Rodentia</taxon>
        <taxon>Castorimorpha</taxon>
        <taxon>Castoridae</taxon>
        <taxon>Castor</taxon>
    </lineage>
</organism>
<keyword evidence="5 11" id="KW-0732">Signal</keyword>
<keyword evidence="7" id="KW-0653">Protein transport</keyword>
<proteinExistence type="inferred from homology"/>
<keyword evidence="9" id="KW-0325">Glycoprotein</keyword>
<accession>A0A250XX61</accession>
<dbReference type="Gene3D" id="1.25.10.10">
    <property type="entry name" value="Leucine-rich Repeat Variant"/>
    <property type="match status" value="1"/>
</dbReference>
<feature type="signal peptide" evidence="11">
    <location>
        <begin position="1"/>
        <end position="30"/>
    </location>
</feature>
<evidence type="ECO:0000256" key="11">
    <source>
        <dbReference type="SAM" id="SignalP"/>
    </source>
</evidence>
<keyword evidence="8" id="KW-0811">Translocation</keyword>
<evidence type="ECO:0000256" key="10">
    <source>
        <dbReference type="ARBA" id="ARBA00037748"/>
    </source>
</evidence>
<evidence type="ECO:0000256" key="4">
    <source>
        <dbReference type="ARBA" id="ARBA00022448"/>
    </source>
</evidence>
<comment type="subcellular location">
    <subcellularLocation>
        <location evidence="1">Endoplasmic reticulum lumen</location>
    </subcellularLocation>
</comment>
<dbReference type="PANTHER" id="PTHR19316">
    <property type="entry name" value="PROTEIN FOLDING REGULATOR"/>
    <property type="match status" value="1"/>
</dbReference>
<dbReference type="InterPro" id="IPR050693">
    <property type="entry name" value="Hsp70_NEF-Inhibitors"/>
</dbReference>
<evidence type="ECO:0000256" key="3">
    <source>
        <dbReference type="ARBA" id="ARBA00015352"/>
    </source>
</evidence>
<name>A0A250XX61_CASCN</name>
<protein>
    <recommendedName>
        <fullName evidence="3">Nucleotide exchange factor SIL1</fullName>
    </recommendedName>
</protein>
<comment type="function">
    <text evidence="10">Required for protein translocation and folding in the endoplasmic reticulum (ER). Functions as a nucleotide exchange factor for the ER lumenal chaperone HSPA5.</text>
</comment>
<evidence type="ECO:0000256" key="6">
    <source>
        <dbReference type="ARBA" id="ARBA00022824"/>
    </source>
</evidence>
<dbReference type="InterPro" id="IPR013918">
    <property type="entry name" value="Nucleotide_exch_fac_Fes1"/>
</dbReference>
<keyword evidence="6" id="KW-0256">Endoplasmic reticulum</keyword>
<dbReference type="PANTHER" id="PTHR19316:SF35">
    <property type="entry name" value="NUCLEOTIDE EXCHANGE FACTOR SIL1"/>
    <property type="match status" value="1"/>
</dbReference>
<dbReference type="AlphaFoldDB" id="A0A250XX61"/>
<reference evidence="13" key="1">
    <citation type="journal article" date="2017" name="G3 (Bethesda)">
        <title>De Novo Genome and Transcriptome Assembly of the Canadian Beaver (Castor canadensis).</title>
        <authorList>
            <person name="Lok S."/>
            <person name="Paton T.A."/>
            <person name="Wang Z."/>
            <person name="Kaur G."/>
            <person name="Walker S."/>
            <person name="Yuen R.K."/>
            <person name="Sung W.W."/>
            <person name="Whitney J."/>
            <person name="Buchanan J.A."/>
            <person name="Trost B."/>
            <person name="Singh N."/>
            <person name="Apresto B."/>
            <person name="Chen N."/>
            <person name="Coole M."/>
            <person name="Dawson T.J."/>
            <person name="Ho K.Y."/>
            <person name="Hu Z."/>
            <person name="Pullenayegum S."/>
            <person name="Samler K."/>
            <person name="Shipstone A."/>
            <person name="Tsoi F."/>
            <person name="Wang T."/>
            <person name="Pereira S.L."/>
            <person name="Rostami P."/>
            <person name="Ryan C.A."/>
            <person name="Tong A.H."/>
            <person name="Ng K."/>
            <person name="Sundaravadanam Y."/>
            <person name="Simpson J.T."/>
            <person name="Lim B.K."/>
            <person name="Engstrom M.D."/>
            <person name="Dutton C.J."/>
            <person name="Kerr K.C."/>
            <person name="Franke M."/>
            <person name="Rapley W."/>
            <person name="Wintle R.F."/>
            <person name="Scherer S.W."/>
        </authorList>
    </citation>
    <scope>NUCLEOTIDE SEQUENCE</scope>
    <source>
        <strain evidence="13">ROM106880</strain>
        <tissue evidence="13">Muscle</tissue>
    </source>
</reference>
<evidence type="ECO:0000259" key="12">
    <source>
        <dbReference type="Pfam" id="PF08609"/>
    </source>
</evidence>
<dbReference type="EMBL" id="GFFV01003983">
    <property type="protein sequence ID" value="JAV35962.1"/>
    <property type="molecule type" value="Transcribed_RNA"/>
</dbReference>
<dbReference type="SUPFAM" id="SSF48371">
    <property type="entry name" value="ARM repeat"/>
    <property type="match status" value="1"/>
</dbReference>
<dbReference type="GO" id="GO:0005788">
    <property type="term" value="C:endoplasmic reticulum lumen"/>
    <property type="evidence" value="ECO:0007669"/>
    <property type="project" value="UniProtKB-SubCell"/>
</dbReference>
<evidence type="ECO:0000256" key="2">
    <source>
        <dbReference type="ARBA" id="ARBA00010588"/>
    </source>
</evidence>
<keyword evidence="4" id="KW-0813">Transport</keyword>
<dbReference type="Pfam" id="PF08609">
    <property type="entry name" value="Fes1"/>
    <property type="match status" value="1"/>
</dbReference>
<sequence length="259" mass="29212">MAPQGLPPRMASLGMLLGLLLISCFTFSLSLQNPNEFALTNIEKSSTKESERKETKAEEELDPEVLEVLYPTQEWQALQPGQAVPAGSHVRLNLQTGAREVKLQYEDKFQNNLKGLKKGKRLDINTNTYTSQDLKSALSKFKGEAEMKRSKEDEARQAEVKQLFRPIEELKKEFDELNVVIETDMQIMVRLINKFNSSSSSLEEKIAALFDLEYYVHQMDNAQDLLSFGGLQVVINGLNSTEPLVKEYSAFVLGAAFSR</sequence>
<evidence type="ECO:0000313" key="13">
    <source>
        <dbReference type="EMBL" id="JAV35962.1"/>
    </source>
</evidence>
<feature type="domain" description="Nucleotide exchange factor Fes1" evidence="12">
    <location>
        <begin position="149"/>
        <end position="225"/>
    </location>
</feature>
<dbReference type="InterPro" id="IPR016024">
    <property type="entry name" value="ARM-type_fold"/>
</dbReference>
<evidence type="ECO:0000256" key="9">
    <source>
        <dbReference type="ARBA" id="ARBA00023180"/>
    </source>
</evidence>
<evidence type="ECO:0000256" key="5">
    <source>
        <dbReference type="ARBA" id="ARBA00022729"/>
    </source>
</evidence>
<evidence type="ECO:0000256" key="7">
    <source>
        <dbReference type="ARBA" id="ARBA00022927"/>
    </source>
</evidence>